<gene>
    <name evidence="13" type="primary">LOC114329793</name>
</gene>
<evidence type="ECO:0000259" key="10">
    <source>
        <dbReference type="Pfam" id="PF21392"/>
    </source>
</evidence>
<dbReference type="InterPro" id="IPR013718">
    <property type="entry name" value="COQ9_C"/>
</dbReference>
<evidence type="ECO:0000256" key="4">
    <source>
        <dbReference type="ARBA" id="ARBA00022688"/>
    </source>
</evidence>
<dbReference type="NCBIfam" id="TIGR02396">
    <property type="entry name" value="diverge_rpsU"/>
    <property type="match status" value="1"/>
</dbReference>
<evidence type="ECO:0000256" key="1">
    <source>
        <dbReference type="ARBA" id="ARBA00004173"/>
    </source>
</evidence>
<proteinExistence type="inferred from homology"/>
<evidence type="ECO:0000256" key="3">
    <source>
        <dbReference type="ARBA" id="ARBA00010766"/>
    </source>
</evidence>
<reference evidence="11" key="2">
    <citation type="submission" date="2025-05" db="UniProtKB">
        <authorList>
            <consortium name="EnsemblMetazoa"/>
        </authorList>
    </citation>
    <scope>IDENTIFICATION</scope>
</reference>
<dbReference type="KEGG" id="dvv:114329793"/>
<evidence type="ECO:0000256" key="8">
    <source>
        <dbReference type="RuleBase" id="RU366063"/>
    </source>
</evidence>
<reference evidence="13" key="1">
    <citation type="submission" date="2025-04" db="UniProtKB">
        <authorList>
            <consortium name="RefSeq"/>
        </authorList>
    </citation>
    <scope>IDENTIFICATION</scope>
    <source>
        <tissue evidence="13">Whole insect</tissue>
    </source>
</reference>
<keyword evidence="5" id="KW-0809">Transit peptide</keyword>
<protein>
    <recommendedName>
        <fullName evidence="8">Ubiquinone biosynthesis protein</fullName>
    </recommendedName>
</protein>
<dbReference type="InterPro" id="IPR012762">
    <property type="entry name" value="Ubiq_biosynth_COQ9"/>
</dbReference>
<dbReference type="GO" id="GO:0006744">
    <property type="term" value="P:ubiquinone biosynthetic process"/>
    <property type="evidence" value="ECO:0007669"/>
    <property type="project" value="UniProtKB-UniRule"/>
</dbReference>
<evidence type="ECO:0000256" key="7">
    <source>
        <dbReference type="ARBA" id="ARBA00023128"/>
    </source>
</evidence>
<feature type="domain" description="COQ9 C-terminal" evidence="9">
    <location>
        <begin position="158"/>
        <end position="228"/>
    </location>
</feature>
<dbReference type="GeneID" id="114329793"/>
<dbReference type="UniPathway" id="UPA00232"/>
<sequence length="263" mass="29729">MSFIIIPLNRRIGVRNSSCIWSTIRLFSSETTSSDEQGDDKNYEEDIRNKILEASLPNVPELGWSKEAIAKGAQAVGYPGVTHGMFSRGGGDLLHYFQTSSNSKLVQFLKKYKEDMKENPIPPADFAERAIQERLKMVGPYVGKWPQALAIMALPPNVPNSLATLLTMVDDICYYAGDRSVDHNWYLRRIGIAGVYKASELYMIQDKSEEFKNTWVFLNKRLLEAVQLQDLLLKSENGTQMAKDTVQSVFVTARNILGINWNK</sequence>
<keyword evidence="4 8" id="KW-0831">Ubiquinone biosynthesis</keyword>
<feature type="domain" description="Ubiquinone biosynthesis protein COQ9 HTH" evidence="10">
    <location>
        <begin position="44"/>
        <end position="74"/>
    </location>
</feature>
<evidence type="ECO:0000313" key="11">
    <source>
        <dbReference type="EnsemblMetazoa" id="XP_028134811.1"/>
    </source>
</evidence>
<dbReference type="CTD" id="57017"/>
<organism evidence="13">
    <name type="scientific">Diabrotica virgifera virgifera</name>
    <name type="common">western corn rootworm</name>
    <dbReference type="NCBI Taxonomy" id="50390"/>
    <lineage>
        <taxon>Eukaryota</taxon>
        <taxon>Metazoa</taxon>
        <taxon>Ecdysozoa</taxon>
        <taxon>Arthropoda</taxon>
        <taxon>Hexapoda</taxon>
        <taxon>Insecta</taxon>
        <taxon>Pterygota</taxon>
        <taxon>Neoptera</taxon>
        <taxon>Endopterygota</taxon>
        <taxon>Coleoptera</taxon>
        <taxon>Polyphaga</taxon>
        <taxon>Cucujiformia</taxon>
        <taxon>Chrysomeloidea</taxon>
        <taxon>Chrysomelidae</taxon>
        <taxon>Galerucinae</taxon>
        <taxon>Diabroticina</taxon>
        <taxon>Diabroticites</taxon>
        <taxon>Diabrotica</taxon>
    </lineage>
</organism>
<evidence type="ECO:0000313" key="12">
    <source>
        <dbReference type="Proteomes" id="UP001652700"/>
    </source>
</evidence>
<evidence type="ECO:0000256" key="5">
    <source>
        <dbReference type="ARBA" id="ARBA00022946"/>
    </source>
</evidence>
<accession>A0A6P7FG41</accession>
<evidence type="ECO:0000313" key="13">
    <source>
        <dbReference type="RefSeq" id="XP_028134811.1"/>
    </source>
</evidence>
<dbReference type="Pfam" id="PF21392">
    <property type="entry name" value="COQ9_N"/>
    <property type="match status" value="1"/>
</dbReference>
<keyword evidence="7 8" id="KW-0496">Mitochondrion</keyword>
<comment type="pathway">
    <text evidence="2 8">Cofactor biosynthesis; ubiquinone biosynthesis.</text>
</comment>
<dbReference type="OrthoDB" id="619536at2759"/>
<dbReference type="FunFam" id="1.10.357.10:FF:000004">
    <property type="entry name" value="Ubiquinone biosynthesis protein COQ9, mitochondrial"/>
    <property type="match status" value="1"/>
</dbReference>
<name>A0A6P7FG41_DIAVI</name>
<keyword evidence="12" id="KW-1185">Reference proteome</keyword>
<comment type="similarity">
    <text evidence="3 8">Belongs to the COQ9 family.</text>
</comment>
<dbReference type="PANTHER" id="PTHR21427:SF19">
    <property type="entry name" value="UBIQUINONE BIOSYNTHESIS PROTEIN COQ9, MITOCHONDRIAL"/>
    <property type="match status" value="1"/>
</dbReference>
<dbReference type="RefSeq" id="XP_028134811.1">
    <property type="nucleotide sequence ID" value="XM_028279010.1"/>
</dbReference>
<comment type="function">
    <text evidence="8">Membrane-associated protein that warps the membrane surface to access and bind aromatic isoprenes with high specificity, including ubiquinone (CoQ) isoprene intermediates and presents them directly to Coq7, therefore facilitating the Coq7-mediated hydroxylase step. Participates in the biosynthesis of coenzyme Q, also named ubiquinone, an essential lipid-soluble electron transporter for aerobic cellular respiration.</text>
</comment>
<evidence type="ECO:0000256" key="6">
    <source>
        <dbReference type="ARBA" id="ARBA00023121"/>
    </source>
</evidence>
<dbReference type="Gene3D" id="1.10.357.10">
    <property type="entry name" value="Tetracycline Repressor, domain 2"/>
    <property type="match status" value="1"/>
</dbReference>
<dbReference type="EnsemblMetazoa" id="XM_028279010.2">
    <property type="protein sequence ID" value="XP_028134811.1"/>
    <property type="gene ID" value="LOC114329793"/>
</dbReference>
<evidence type="ECO:0000256" key="2">
    <source>
        <dbReference type="ARBA" id="ARBA00004749"/>
    </source>
</evidence>
<dbReference type="PANTHER" id="PTHR21427">
    <property type="entry name" value="UBIQUINONE BIOSYNTHESIS PROTEIN COQ9, MITOCHONDRIAL"/>
    <property type="match status" value="1"/>
</dbReference>
<comment type="subcellular location">
    <subcellularLocation>
        <location evidence="1 8">Mitochondrion</location>
    </subcellularLocation>
</comment>
<dbReference type="AlphaFoldDB" id="A0A6P7FG41"/>
<dbReference type="Pfam" id="PF08511">
    <property type="entry name" value="COQ9"/>
    <property type="match status" value="1"/>
</dbReference>
<dbReference type="InterPro" id="IPR048674">
    <property type="entry name" value="COQ9_HTH"/>
</dbReference>
<dbReference type="GO" id="GO:0008289">
    <property type="term" value="F:lipid binding"/>
    <property type="evidence" value="ECO:0007669"/>
    <property type="project" value="UniProtKB-UniRule"/>
</dbReference>
<dbReference type="Proteomes" id="UP001652700">
    <property type="component" value="Unplaced"/>
</dbReference>
<evidence type="ECO:0000259" key="9">
    <source>
        <dbReference type="Pfam" id="PF08511"/>
    </source>
</evidence>
<dbReference type="GO" id="GO:0005743">
    <property type="term" value="C:mitochondrial inner membrane"/>
    <property type="evidence" value="ECO:0007669"/>
    <property type="project" value="TreeGrafter"/>
</dbReference>
<keyword evidence="6 8" id="KW-0446">Lipid-binding</keyword>